<dbReference type="EMBL" id="GL882879">
    <property type="protein sequence ID" value="EGF83160.1"/>
    <property type="molecule type" value="Genomic_DNA"/>
</dbReference>
<proteinExistence type="predicted"/>
<evidence type="ECO:0000259" key="1">
    <source>
        <dbReference type="Pfam" id="PF19343"/>
    </source>
</evidence>
<dbReference type="Proteomes" id="UP000007241">
    <property type="component" value="Unassembled WGS sequence"/>
</dbReference>
<dbReference type="AlphaFoldDB" id="F4NU33"/>
<evidence type="ECO:0000313" key="2">
    <source>
        <dbReference type="EMBL" id="EGF83160.1"/>
    </source>
</evidence>
<dbReference type="InParanoid" id="F4NU33"/>
<sequence length="126" mass="13910">MPTTSANPTTELNAPPASTSVAVAEDFSVTIVNIFEALQKGKFPSNGQIDAIFTRIQSSSEMKTIEPLLSPQGQCLWHYIQAALDTIRQANRAINSRESLQSMIYYLNQADPLGKPLPWLFVILDD</sequence>
<dbReference type="GeneID" id="18242205"/>
<dbReference type="Pfam" id="PF19343">
    <property type="entry name" value="HAM1_N"/>
    <property type="match status" value="1"/>
</dbReference>
<reference evidence="2 3" key="1">
    <citation type="submission" date="2009-12" db="EMBL/GenBank/DDBJ databases">
        <title>The draft genome of Batrachochytrium dendrobatidis.</title>
        <authorList>
            <consortium name="US DOE Joint Genome Institute (JGI-PGF)"/>
            <person name="Kuo A."/>
            <person name="Salamov A."/>
            <person name="Schmutz J."/>
            <person name="Lucas S."/>
            <person name="Pitluck S."/>
            <person name="Rosenblum E."/>
            <person name="Stajich J."/>
            <person name="Eisen M."/>
            <person name="Grigoriev I.V."/>
        </authorList>
    </citation>
    <scope>NUCLEOTIDE SEQUENCE [LARGE SCALE GENOMIC DNA]</scope>
    <source>
        <strain evidence="3">JAM81 / FGSC 10211</strain>
    </source>
</reference>
<keyword evidence="3" id="KW-1185">Reference proteome</keyword>
<feature type="domain" description="HAM1-like N-terminal" evidence="1">
    <location>
        <begin position="30"/>
        <end position="111"/>
    </location>
</feature>
<evidence type="ECO:0000313" key="3">
    <source>
        <dbReference type="Proteomes" id="UP000007241"/>
    </source>
</evidence>
<organism evidence="2 3">
    <name type="scientific">Batrachochytrium dendrobatidis (strain JAM81 / FGSC 10211)</name>
    <name type="common">Frog chytrid fungus</name>
    <dbReference type="NCBI Taxonomy" id="684364"/>
    <lineage>
        <taxon>Eukaryota</taxon>
        <taxon>Fungi</taxon>
        <taxon>Fungi incertae sedis</taxon>
        <taxon>Chytridiomycota</taxon>
        <taxon>Chytridiomycota incertae sedis</taxon>
        <taxon>Chytridiomycetes</taxon>
        <taxon>Rhizophydiales</taxon>
        <taxon>Rhizophydiales incertae sedis</taxon>
        <taxon>Batrachochytrium</taxon>
    </lineage>
</organism>
<dbReference type="STRING" id="684364.F4NU33"/>
<name>F4NU33_BATDJ</name>
<accession>F4NU33</accession>
<dbReference type="HOGENOM" id="CLU_1981235_0_0_1"/>
<dbReference type="RefSeq" id="XP_006675999.1">
    <property type="nucleotide sequence ID" value="XM_006675936.1"/>
</dbReference>
<gene>
    <name evidence="2" type="ORF">BATDEDRAFT_85783</name>
</gene>
<protein>
    <recommendedName>
        <fullName evidence="1">HAM1-like N-terminal domain-containing protein</fullName>
    </recommendedName>
</protein>
<dbReference type="InterPro" id="IPR045967">
    <property type="entry name" value="HAM1-like_N"/>
</dbReference>